<dbReference type="PROSITE" id="PS51379">
    <property type="entry name" value="4FE4S_FER_2"/>
    <property type="match status" value="1"/>
</dbReference>
<feature type="domain" description="4Fe-4S ferredoxin-type" evidence="4">
    <location>
        <begin position="247"/>
        <end position="278"/>
    </location>
</feature>
<dbReference type="RefSeq" id="WP_075364975.1">
    <property type="nucleotide sequence ID" value="NZ_MLBF01000015.1"/>
</dbReference>
<evidence type="ECO:0000256" key="3">
    <source>
        <dbReference type="ARBA" id="ARBA00023014"/>
    </source>
</evidence>
<evidence type="ECO:0000256" key="1">
    <source>
        <dbReference type="ARBA" id="ARBA00022723"/>
    </source>
</evidence>
<dbReference type="GO" id="GO:0046872">
    <property type="term" value="F:metal ion binding"/>
    <property type="evidence" value="ECO:0007669"/>
    <property type="project" value="UniProtKB-KW"/>
</dbReference>
<dbReference type="InterPro" id="IPR009051">
    <property type="entry name" value="Helical_ferredxn"/>
</dbReference>
<evidence type="ECO:0000259" key="4">
    <source>
        <dbReference type="PROSITE" id="PS51379"/>
    </source>
</evidence>
<keyword evidence="6" id="KW-1185">Reference proteome</keyword>
<reference evidence="5 6" key="1">
    <citation type="submission" date="2016-09" db="EMBL/GenBank/DDBJ databases">
        <title>Complete genome of Desulfosporosinus sp. OL.</title>
        <authorList>
            <person name="Mardanov A."/>
            <person name="Beletsky A."/>
            <person name="Panova A."/>
            <person name="Karnachuk O."/>
            <person name="Ravin N."/>
        </authorList>
    </citation>
    <scope>NUCLEOTIDE SEQUENCE [LARGE SCALE GENOMIC DNA]</scope>
    <source>
        <strain evidence="5 6">OL</strain>
    </source>
</reference>
<dbReference type="OrthoDB" id="9773828at2"/>
<evidence type="ECO:0000313" key="6">
    <source>
        <dbReference type="Proteomes" id="UP000186102"/>
    </source>
</evidence>
<dbReference type="SUPFAM" id="SSF46548">
    <property type="entry name" value="alpha-helical ferredoxin"/>
    <property type="match status" value="1"/>
</dbReference>
<organism evidence="5 6">
    <name type="scientific">Desulfosporosinus metallidurans</name>
    <dbReference type="NCBI Taxonomy" id="1888891"/>
    <lineage>
        <taxon>Bacteria</taxon>
        <taxon>Bacillati</taxon>
        <taxon>Bacillota</taxon>
        <taxon>Clostridia</taxon>
        <taxon>Eubacteriales</taxon>
        <taxon>Desulfitobacteriaceae</taxon>
        <taxon>Desulfosporosinus</taxon>
    </lineage>
</organism>
<proteinExistence type="predicted"/>
<comment type="caution">
    <text evidence="5">The sequence shown here is derived from an EMBL/GenBank/DDBJ whole genome shotgun (WGS) entry which is preliminary data.</text>
</comment>
<dbReference type="Gene3D" id="1.10.1060.10">
    <property type="entry name" value="Alpha-helical ferredoxin"/>
    <property type="match status" value="1"/>
</dbReference>
<dbReference type="InterPro" id="IPR017900">
    <property type="entry name" value="4Fe4S_Fe_S_CS"/>
</dbReference>
<evidence type="ECO:0000256" key="2">
    <source>
        <dbReference type="ARBA" id="ARBA00023004"/>
    </source>
</evidence>
<gene>
    <name evidence="5" type="ORF">DSOL_2352</name>
</gene>
<keyword evidence="3" id="KW-0411">Iron-sulfur</keyword>
<dbReference type="InterPro" id="IPR017896">
    <property type="entry name" value="4Fe4S_Fe-S-bd"/>
</dbReference>
<evidence type="ECO:0000313" key="5">
    <source>
        <dbReference type="EMBL" id="OLN31664.1"/>
    </source>
</evidence>
<dbReference type="Proteomes" id="UP000186102">
    <property type="component" value="Unassembled WGS sequence"/>
</dbReference>
<keyword evidence="1" id="KW-0479">Metal-binding</keyword>
<dbReference type="PROSITE" id="PS00198">
    <property type="entry name" value="4FE4S_FER_1"/>
    <property type="match status" value="1"/>
</dbReference>
<dbReference type="STRING" id="1888891.DSOL_2352"/>
<name>A0A1Q8QWE2_9FIRM</name>
<accession>A0A1Q8QWE2</accession>
<dbReference type="GO" id="GO:0051536">
    <property type="term" value="F:iron-sulfur cluster binding"/>
    <property type="evidence" value="ECO:0007669"/>
    <property type="project" value="UniProtKB-KW"/>
</dbReference>
<dbReference type="EMBL" id="MLBF01000015">
    <property type="protein sequence ID" value="OLN31664.1"/>
    <property type="molecule type" value="Genomic_DNA"/>
</dbReference>
<sequence>MNNMIDDIRETARQLLADGKVDVVIGYEKGSLPLKATPCFVRSPQDITKLIWDETCENNLAAYVKKTPGKKAIIAKGCDSRALVVLMQENQLVRDDLYIIGVSCQGVIDKKKVEAETGEIISASIADGKLSAQGMVCDKEFTFSELKDATCKTCRYPNPIIEDIHIGGSVEVPQQAVPFADVIEMENKSDRERQVYFREQMSKCIRCYACRNACPLCYCQECFVDCNSPKWLTGGVDPAENLMFQAGRVLHLAGRCVDCGACSRACPQNVDIRALNRKLSKDVLEMYHHESGISEDLKPALNEYSSDDPETFLVKE</sequence>
<protein>
    <recommendedName>
        <fullName evidence="4">4Fe-4S ferredoxin-type domain-containing protein</fullName>
    </recommendedName>
</protein>
<dbReference type="AlphaFoldDB" id="A0A1Q8QWE2"/>
<keyword evidence="2" id="KW-0408">Iron</keyword>